<keyword evidence="1" id="KW-1133">Transmembrane helix</keyword>
<keyword evidence="3" id="KW-1185">Reference proteome</keyword>
<keyword evidence="1" id="KW-0472">Membrane</keyword>
<reference evidence="2 3" key="1">
    <citation type="submission" date="2016-02" db="EMBL/GenBank/DDBJ databases">
        <title>Genome analysis of coral dinoflagellate symbionts highlights evolutionary adaptations to a symbiotic lifestyle.</title>
        <authorList>
            <person name="Aranda M."/>
            <person name="Li Y."/>
            <person name="Liew Y.J."/>
            <person name="Baumgarten S."/>
            <person name="Simakov O."/>
            <person name="Wilson M."/>
            <person name="Piel J."/>
            <person name="Ashoor H."/>
            <person name="Bougouffa S."/>
            <person name="Bajic V.B."/>
            <person name="Ryu T."/>
            <person name="Ravasi T."/>
            <person name="Bayer T."/>
            <person name="Micklem G."/>
            <person name="Kim H."/>
            <person name="Bhak J."/>
            <person name="Lajeunesse T.C."/>
            <person name="Voolstra C.R."/>
        </authorList>
    </citation>
    <scope>NUCLEOTIDE SEQUENCE [LARGE SCALE GENOMIC DNA]</scope>
    <source>
        <strain evidence="2 3">CCMP2467</strain>
    </source>
</reference>
<dbReference type="AlphaFoldDB" id="A0A1Q9C4S1"/>
<keyword evidence="1" id="KW-0812">Transmembrane</keyword>
<dbReference type="PANTHER" id="PTHR11183">
    <property type="entry name" value="GLYCOGENIN SUBFAMILY MEMBER"/>
    <property type="match status" value="1"/>
</dbReference>
<name>A0A1Q9C4S1_SYMMI</name>
<dbReference type="SUPFAM" id="SSF53448">
    <property type="entry name" value="Nucleotide-diphospho-sugar transferases"/>
    <property type="match status" value="1"/>
</dbReference>
<comment type="caution">
    <text evidence="2">The sequence shown here is derived from an EMBL/GenBank/DDBJ whole genome shotgun (WGS) entry which is preliminary data.</text>
</comment>
<dbReference type="Pfam" id="PF01501">
    <property type="entry name" value="Glyco_transf_8"/>
    <property type="match status" value="1"/>
</dbReference>
<dbReference type="InterPro" id="IPR002495">
    <property type="entry name" value="Glyco_trans_8"/>
</dbReference>
<dbReference type="InterPro" id="IPR029044">
    <property type="entry name" value="Nucleotide-diphossugar_trans"/>
</dbReference>
<feature type="transmembrane region" description="Helical" evidence="1">
    <location>
        <begin position="66"/>
        <end position="85"/>
    </location>
</feature>
<gene>
    <name evidence="2" type="primary">GYG1</name>
    <name evidence="2" type="ORF">AK812_SmicGene41989</name>
</gene>
<dbReference type="InterPro" id="IPR050587">
    <property type="entry name" value="GNT1/Glycosyltrans_8"/>
</dbReference>
<organism evidence="2 3">
    <name type="scientific">Symbiodinium microadriaticum</name>
    <name type="common">Dinoflagellate</name>
    <name type="synonym">Zooxanthella microadriatica</name>
    <dbReference type="NCBI Taxonomy" id="2951"/>
    <lineage>
        <taxon>Eukaryota</taxon>
        <taxon>Sar</taxon>
        <taxon>Alveolata</taxon>
        <taxon>Dinophyceae</taxon>
        <taxon>Suessiales</taxon>
        <taxon>Symbiodiniaceae</taxon>
        <taxon>Symbiodinium</taxon>
    </lineage>
</organism>
<evidence type="ECO:0000313" key="3">
    <source>
        <dbReference type="Proteomes" id="UP000186817"/>
    </source>
</evidence>
<dbReference type="Proteomes" id="UP000186817">
    <property type="component" value="Unassembled WGS sequence"/>
</dbReference>
<protein>
    <submittedName>
        <fullName evidence="2">Glycogenin-1</fullName>
    </submittedName>
</protein>
<accession>A0A1Q9C4S1</accession>
<dbReference type="EMBL" id="LSRX01001694">
    <property type="protein sequence ID" value="OLP77896.1"/>
    <property type="molecule type" value="Genomic_DNA"/>
</dbReference>
<evidence type="ECO:0000313" key="2">
    <source>
        <dbReference type="EMBL" id="OLP77896.1"/>
    </source>
</evidence>
<dbReference type="GO" id="GO:0016757">
    <property type="term" value="F:glycosyltransferase activity"/>
    <property type="evidence" value="ECO:0007669"/>
    <property type="project" value="InterPro"/>
</dbReference>
<sequence length="397" mass="44244">MRAVLRCKVQGRGLTAGPLQLWAPKVIRAMDLADEEHSDLEAEQSGSLRSLTRSPHQSEGLGRWKAAAGGALALLALTAFAAVHLRQARPAILEQRSRDSVQLADAIDSPCPTSVPGTHRLLEAPLSGMIPLPCIDGKQSDFWYATLMMSGNAYLPAVKVMASSLKASRSRSKLLVMLVALPTPELEALAECLDFYMVIVPVLSNPRLTKASWAGTYTKLSAFRLKAKRIVYLDLDTVVLRNPDELFSVALDFGFNAAPDVGKDWQLNSGVFVVEPTEFLYRDLVSFAMATPIIPEPWYDGGDQGLLSYYFRNKWSKATALPERFDTLKYAEGIQKNIDIDSKVIVHLCGLRKPWDLTEKDRMQVTEQWPQSYAAWWRAEADFKQRYAGKCPRQLVQ</sequence>
<dbReference type="Gene3D" id="3.90.550.10">
    <property type="entry name" value="Spore Coat Polysaccharide Biosynthesis Protein SpsA, Chain A"/>
    <property type="match status" value="1"/>
</dbReference>
<dbReference type="OrthoDB" id="2014201at2759"/>
<proteinExistence type="predicted"/>
<evidence type="ECO:0000256" key="1">
    <source>
        <dbReference type="SAM" id="Phobius"/>
    </source>
</evidence>